<evidence type="ECO:0000313" key="14">
    <source>
        <dbReference type="EMBL" id="CAH1228117.1"/>
    </source>
</evidence>
<keyword evidence="1 9" id="KW-0547">Nucleotide-binding</keyword>
<evidence type="ECO:0000256" key="6">
    <source>
        <dbReference type="ARBA" id="ARBA00038084"/>
    </source>
</evidence>
<evidence type="ECO:0000256" key="1">
    <source>
        <dbReference type="ARBA" id="ARBA00022741"/>
    </source>
</evidence>
<dbReference type="Pfam" id="PF00271">
    <property type="entry name" value="Helicase_C"/>
    <property type="match status" value="1"/>
</dbReference>
<dbReference type="FunFam" id="3.40.50.300:FF:001089">
    <property type="entry name" value="RNA helicase"/>
    <property type="match status" value="1"/>
</dbReference>
<dbReference type="InterPro" id="IPR000629">
    <property type="entry name" value="RNA-helicase_DEAD-box_CS"/>
</dbReference>
<evidence type="ECO:0000256" key="7">
    <source>
        <dbReference type="ARBA" id="ARBA00047984"/>
    </source>
</evidence>
<dbReference type="Proteomes" id="UP000838412">
    <property type="component" value="Chromosome 1"/>
</dbReference>
<dbReference type="SMART" id="SM00487">
    <property type="entry name" value="DEXDc"/>
    <property type="match status" value="1"/>
</dbReference>
<feature type="domain" description="DEAD-box RNA helicase Q" evidence="13">
    <location>
        <begin position="58"/>
        <end position="86"/>
    </location>
</feature>
<dbReference type="CDD" id="cd17941">
    <property type="entry name" value="DEADc_DDX10"/>
    <property type="match status" value="1"/>
</dbReference>
<comment type="similarity">
    <text evidence="6">Belongs to the DEAD box helicase family. DDX10/DBP4 subfamily.</text>
</comment>
<evidence type="ECO:0000256" key="3">
    <source>
        <dbReference type="ARBA" id="ARBA00022806"/>
    </source>
</evidence>
<dbReference type="SMART" id="SM01178">
    <property type="entry name" value="DUF4217"/>
    <property type="match status" value="1"/>
</dbReference>
<evidence type="ECO:0000256" key="10">
    <source>
        <dbReference type="SAM" id="MobiDB-lite"/>
    </source>
</evidence>
<evidence type="ECO:0000256" key="4">
    <source>
        <dbReference type="ARBA" id="ARBA00022840"/>
    </source>
</evidence>
<dbReference type="EC" id="3.6.4.13" evidence="9"/>
<dbReference type="SMART" id="SM00490">
    <property type="entry name" value="HELICc"/>
    <property type="match status" value="1"/>
</dbReference>
<dbReference type="GO" id="GO:0003724">
    <property type="term" value="F:RNA helicase activity"/>
    <property type="evidence" value="ECO:0007669"/>
    <property type="project" value="UniProtKB-EC"/>
</dbReference>
<dbReference type="InterPro" id="IPR001650">
    <property type="entry name" value="Helicase_C-like"/>
</dbReference>
<evidence type="ECO:0000259" key="11">
    <source>
        <dbReference type="PROSITE" id="PS51192"/>
    </source>
</evidence>
<feature type="short sequence motif" description="Q motif" evidence="8">
    <location>
        <begin position="58"/>
        <end position="86"/>
    </location>
</feature>
<feature type="compositionally biased region" description="Basic and acidic residues" evidence="10">
    <location>
        <begin position="553"/>
        <end position="577"/>
    </location>
</feature>
<evidence type="ECO:0000256" key="5">
    <source>
        <dbReference type="ARBA" id="ARBA00022884"/>
    </source>
</evidence>
<evidence type="ECO:0000313" key="15">
    <source>
        <dbReference type="Proteomes" id="UP000838412"/>
    </source>
</evidence>
<feature type="compositionally biased region" description="Acidic residues" evidence="10">
    <location>
        <begin position="721"/>
        <end position="733"/>
    </location>
</feature>
<comment type="domain">
    <text evidence="9">The Q motif is unique to and characteristic of the DEAD box family of RNA helicases and controls ATP binding and hydrolysis.</text>
</comment>
<accession>A0A8J9YI21</accession>
<dbReference type="PANTHER" id="PTHR24031">
    <property type="entry name" value="RNA HELICASE"/>
    <property type="match status" value="1"/>
</dbReference>
<keyword evidence="4 9" id="KW-0067">ATP-binding</keyword>
<dbReference type="InterPro" id="IPR011545">
    <property type="entry name" value="DEAD/DEAH_box_helicase_dom"/>
</dbReference>
<feature type="compositionally biased region" description="Basic and acidic residues" evidence="10">
    <location>
        <begin position="771"/>
        <end position="787"/>
    </location>
</feature>
<dbReference type="GO" id="GO:0003723">
    <property type="term" value="F:RNA binding"/>
    <property type="evidence" value="ECO:0007669"/>
    <property type="project" value="UniProtKB-UniRule"/>
</dbReference>
<proteinExistence type="inferred from homology"/>
<dbReference type="InterPro" id="IPR025313">
    <property type="entry name" value="SPB4-like_CTE"/>
</dbReference>
<dbReference type="EMBL" id="OV696686">
    <property type="protein sequence ID" value="CAH1228117.1"/>
    <property type="molecule type" value="Genomic_DNA"/>
</dbReference>
<dbReference type="PROSITE" id="PS51192">
    <property type="entry name" value="HELICASE_ATP_BIND_1"/>
    <property type="match status" value="1"/>
</dbReference>
<dbReference type="AlphaFoldDB" id="A0A8J9YI21"/>
<dbReference type="OrthoDB" id="10259640at2759"/>
<organism evidence="14 15">
    <name type="scientific">Branchiostoma lanceolatum</name>
    <name type="common">Common lancelet</name>
    <name type="synonym">Amphioxus lanceolatum</name>
    <dbReference type="NCBI Taxonomy" id="7740"/>
    <lineage>
        <taxon>Eukaryota</taxon>
        <taxon>Metazoa</taxon>
        <taxon>Chordata</taxon>
        <taxon>Cephalochordata</taxon>
        <taxon>Leptocardii</taxon>
        <taxon>Amphioxiformes</taxon>
        <taxon>Branchiostomatidae</taxon>
        <taxon>Branchiostoma</taxon>
    </lineage>
</organism>
<gene>
    <name evidence="14" type="primary">DDX10</name>
    <name evidence="14" type="ORF">BLAG_LOCUS595</name>
</gene>
<feature type="region of interest" description="Disordered" evidence="10">
    <location>
        <begin position="508"/>
        <end position="634"/>
    </location>
</feature>
<keyword evidence="15" id="KW-1185">Reference proteome</keyword>
<feature type="domain" description="Helicase ATP-binding" evidence="11">
    <location>
        <begin position="89"/>
        <end position="263"/>
    </location>
</feature>
<dbReference type="GO" id="GO:0016787">
    <property type="term" value="F:hydrolase activity"/>
    <property type="evidence" value="ECO:0007669"/>
    <property type="project" value="UniProtKB-KW"/>
</dbReference>
<evidence type="ECO:0000259" key="13">
    <source>
        <dbReference type="PROSITE" id="PS51195"/>
    </source>
</evidence>
<feature type="compositionally biased region" description="Basic residues" evidence="10">
    <location>
        <begin position="15"/>
        <end position="29"/>
    </location>
</feature>
<evidence type="ECO:0000256" key="2">
    <source>
        <dbReference type="ARBA" id="ARBA00022801"/>
    </source>
</evidence>
<feature type="compositionally biased region" description="Acidic residues" evidence="10">
    <location>
        <begin position="798"/>
        <end position="819"/>
    </location>
</feature>
<dbReference type="PROSITE" id="PS51194">
    <property type="entry name" value="HELICASE_CTER"/>
    <property type="match status" value="1"/>
</dbReference>
<feature type="domain" description="Helicase C-terminal" evidence="12">
    <location>
        <begin position="289"/>
        <end position="445"/>
    </location>
</feature>
<dbReference type="SUPFAM" id="SSF52540">
    <property type="entry name" value="P-loop containing nucleoside triphosphate hydrolases"/>
    <property type="match status" value="1"/>
</dbReference>
<reference evidence="14" key="1">
    <citation type="submission" date="2022-01" db="EMBL/GenBank/DDBJ databases">
        <authorList>
            <person name="Braso-Vives M."/>
        </authorList>
    </citation>
    <scope>NUCLEOTIDE SEQUENCE</scope>
</reference>
<keyword evidence="3 9" id="KW-0347">Helicase</keyword>
<dbReference type="InterPro" id="IPR014014">
    <property type="entry name" value="RNA_helicase_DEAD_Q_motif"/>
</dbReference>
<sequence length="878" mass="99246">MSTDQALESFERWRAKGKKKKEKAKGKATVKKKPWEIEKEIIAKLQQKYKDIDPSSIQKFTDLPLSRKTQQGLQAAGYKFPTDVQKNSVHPALLGRDILGAAKTGSGKTLAFLLPVLESLWRLQWSQLDGLGALIITPTRELAYQIFEVLRKVGKKHDFSAGLVIGGKDVRAESEQIYRTNIVICTPGRLLQHMDETAYFEANNLQLLVLDEADRILDLGFAATMNAIIQNLPTTRQTMLFSATQTKSVKDLARLSLKNPVYISVHEHHKFSTPQKLKQSYLVCELHQKLDLLFSFIKNHLRSKILVFLSSCKQVRYVYEAFCRLQPGMSVLCLHGKMPQMKRVDVYNSFCRKQHVCLLATDIAARGLDFPAVHWVLQLDCPEDADTYIHRAGRTARYESDGESLLVLMPSEERQMLQQLTDKKIPVEKIRVNPSKFYSIQNKLEVLCAQDVHIKESAQKCFVSYLRSYYLQPNKQVFDVNKLPLENYSSSLGLAVAPRVRFLQNAAKGKEKAASKEQTTSGMGDKHTWPQGEEDAEKAVDTDKQLVQSKTVSHADAEKYHPLETTSKADDSGERTAGESSDSEVEQTKTKSLLERTVEVGTSQEGELSESASGESEDEDEKGQGTKGMLLWQQDDEEEDLLTVKKRDVFNVKGNIQEAKVLEIEKSSSNEKKTALTKAKLAKKLAKKKVKVNSKVKFDDEGEVAEQWPPVQKVVLKGDVGEEEKEEEEEEEVGGLNLETARKLMQEEDKHDKLAYKQRIRQKKWEKKMKLKEASRSKDQQRRKTDTVQEEGVAYLDVGEEEEDGDSAEDAGSDSESDQGSDVGQRSDSGSEEEDVERPRKRRKHTRSSSDEEDDDLMDTGLDLQDDEELALHLLGSN</sequence>
<dbReference type="InterPro" id="IPR014001">
    <property type="entry name" value="Helicase_ATP-bd"/>
</dbReference>
<dbReference type="Pfam" id="PF00270">
    <property type="entry name" value="DEAD"/>
    <property type="match status" value="1"/>
</dbReference>
<dbReference type="InterPro" id="IPR027417">
    <property type="entry name" value="P-loop_NTPase"/>
</dbReference>
<feature type="compositionally biased region" description="Basic and acidic residues" evidence="10">
    <location>
        <begin position="740"/>
        <end position="755"/>
    </location>
</feature>
<dbReference type="CDD" id="cd18787">
    <property type="entry name" value="SF2_C_DEAD"/>
    <property type="match status" value="1"/>
</dbReference>
<evidence type="ECO:0000259" key="12">
    <source>
        <dbReference type="PROSITE" id="PS51194"/>
    </source>
</evidence>
<dbReference type="Gene3D" id="3.40.50.300">
    <property type="entry name" value="P-loop containing nucleotide triphosphate hydrolases"/>
    <property type="match status" value="2"/>
</dbReference>
<feature type="region of interest" description="Disordered" evidence="10">
    <location>
        <begin position="719"/>
        <end position="863"/>
    </location>
</feature>
<feature type="region of interest" description="Disordered" evidence="10">
    <location>
        <begin position="1"/>
        <end position="29"/>
    </location>
</feature>
<evidence type="ECO:0000256" key="8">
    <source>
        <dbReference type="PROSITE-ProRule" id="PRU00552"/>
    </source>
</evidence>
<evidence type="ECO:0000256" key="9">
    <source>
        <dbReference type="RuleBase" id="RU365068"/>
    </source>
</evidence>
<feature type="compositionally biased region" description="Basic residues" evidence="10">
    <location>
        <begin position="756"/>
        <end position="770"/>
    </location>
</feature>
<dbReference type="Pfam" id="PF13959">
    <property type="entry name" value="CTE_SPB4"/>
    <property type="match status" value="1"/>
</dbReference>
<feature type="compositionally biased region" description="Basic and acidic residues" evidence="10">
    <location>
        <begin position="586"/>
        <end position="598"/>
    </location>
</feature>
<feature type="compositionally biased region" description="Low complexity" evidence="10">
    <location>
        <begin position="603"/>
        <end position="614"/>
    </location>
</feature>
<comment type="catalytic activity">
    <reaction evidence="7 9">
        <text>ATP + H2O = ADP + phosphate + H(+)</text>
        <dbReference type="Rhea" id="RHEA:13065"/>
        <dbReference type="ChEBI" id="CHEBI:15377"/>
        <dbReference type="ChEBI" id="CHEBI:15378"/>
        <dbReference type="ChEBI" id="CHEBI:30616"/>
        <dbReference type="ChEBI" id="CHEBI:43474"/>
        <dbReference type="ChEBI" id="CHEBI:456216"/>
        <dbReference type="EC" id="3.6.4.13"/>
    </reaction>
</comment>
<protein>
    <recommendedName>
        <fullName evidence="9">ATP-dependent RNA helicase</fullName>
        <ecNumber evidence="9">3.6.4.13</ecNumber>
    </recommendedName>
</protein>
<comment type="function">
    <text evidence="9">RNA helicase.</text>
</comment>
<keyword evidence="2 9" id="KW-0378">Hydrolase</keyword>
<dbReference type="GO" id="GO:0005524">
    <property type="term" value="F:ATP binding"/>
    <property type="evidence" value="ECO:0007669"/>
    <property type="project" value="UniProtKB-UniRule"/>
</dbReference>
<dbReference type="PROSITE" id="PS51195">
    <property type="entry name" value="Q_MOTIF"/>
    <property type="match status" value="1"/>
</dbReference>
<dbReference type="PROSITE" id="PS00039">
    <property type="entry name" value="DEAD_ATP_HELICASE"/>
    <property type="match status" value="1"/>
</dbReference>
<feature type="compositionally biased region" description="Acidic residues" evidence="10">
    <location>
        <begin position="851"/>
        <end position="863"/>
    </location>
</feature>
<name>A0A8J9YI21_BRALA</name>
<keyword evidence="5 9" id="KW-0694">RNA-binding</keyword>